<dbReference type="InterPro" id="IPR023393">
    <property type="entry name" value="START-like_dom_sf"/>
</dbReference>
<evidence type="ECO:0000259" key="3">
    <source>
        <dbReference type="Pfam" id="PF08338"/>
    </source>
</evidence>
<proteinExistence type="inferred from homology"/>
<organism evidence="4 5">
    <name type="scientific">Rothia endophytica</name>
    <dbReference type="NCBI Taxonomy" id="1324766"/>
    <lineage>
        <taxon>Bacteria</taxon>
        <taxon>Bacillati</taxon>
        <taxon>Actinomycetota</taxon>
        <taxon>Actinomycetes</taxon>
        <taxon>Micrococcales</taxon>
        <taxon>Micrococcaceae</taxon>
        <taxon>Rothia</taxon>
    </lineage>
</organism>
<gene>
    <name evidence="4" type="ORF">GCM10023352_21390</name>
</gene>
<feature type="domain" description="NAD-dependent epimerase/dehydratase" evidence="2">
    <location>
        <begin position="187"/>
        <end position="402"/>
    </location>
</feature>
<evidence type="ECO:0000259" key="2">
    <source>
        <dbReference type="Pfam" id="PF01370"/>
    </source>
</evidence>
<dbReference type="NCBIfam" id="TIGR01777">
    <property type="entry name" value="yfcH"/>
    <property type="match status" value="1"/>
</dbReference>
<dbReference type="Pfam" id="PF08338">
    <property type="entry name" value="DUF1731"/>
    <property type="match status" value="1"/>
</dbReference>
<dbReference type="EMBL" id="BAABKP010000008">
    <property type="protein sequence ID" value="GAA4800953.1"/>
    <property type="molecule type" value="Genomic_DNA"/>
</dbReference>
<evidence type="ECO:0000313" key="5">
    <source>
        <dbReference type="Proteomes" id="UP001500187"/>
    </source>
</evidence>
<dbReference type="Gene3D" id="3.40.50.720">
    <property type="entry name" value="NAD(P)-binding Rossmann-like Domain"/>
    <property type="match status" value="1"/>
</dbReference>
<dbReference type="PANTHER" id="PTHR11092:SF0">
    <property type="entry name" value="EPIMERASE FAMILY PROTEIN SDR39U1"/>
    <property type="match status" value="1"/>
</dbReference>
<reference evidence="5" key="1">
    <citation type="journal article" date="2019" name="Int. J. Syst. Evol. Microbiol.">
        <title>The Global Catalogue of Microorganisms (GCM) 10K type strain sequencing project: providing services to taxonomists for standard genome sequencing and annotation.</title>
        <authorList>
            <consortium name="The Broad Institute Genomics Platform"/>
            <consortium name="The Broad Institute Genome Sequencing Center for Infectious Disease"/>
            <person name="Wu L."/>
            <person name="Ma J."/>
        </authorList>
    </citation>
    <scope>NUCLEOTIDE SEQUENCE [LARGE SCALE GENOMIC DNA]</scope>
    <source>
        <strain evidence="5">JCM 18541</strain>
    </source>
</reference>
<dbReference type="InterPro" id="IPR036291">
    <property type="entry name" value="NAD(P)-bd_dom_sf"/>
</dbReference>
<comment type="similarity">
    <text evidence="1">Belongs to the NAD(P)-dependent epimerase/dehydratase family. SDR39U1 subfamily.</text>
</comment>
<feature type="domain" description="DUF1731" evidence="3">
    <location>
        <begin position="439"/>
        <end position="486"/>
    </location>
</feature>
<accession>A0ABP9BW02</accession>
<dbReference type="InterPro" id="IPR010099">
    <property type="entry name" value="SDR39U1"/>
</dbReference>
<dbReference type="SUPFAM" id="SSF55961">
    <property type="entry name" value="Bet v1-like"/>
    <property type="match status" value="1"/>
</dbReference>
<dbReference type="Pfam" id="PF01370">
    <property type="entry name" value="Epimerase"/>
    <property type="match status" value="1"/>
</dbReference>
<evidence type="ECO:0000313" key="4">
    <source>
        <dbReference type="EMBL" id="GAA4800953.1"/>
    </source>
</evidence>
<keyword evidence="5" id="KW-1185">Reference proteome</keyword>
<evidence type="ECO:0000256" key="1">
    <source>
        <dbReference type="ARBA" id="ARBA00009353"/>
    </source>
</evidence>
<comment type="caution">
    <text evidence="4">The sequence shown here is derived from an EMBL/GenBank/DDBJ whole genome shotgun (WGS) entry which is preliminary data.</text>
</comment>
<dbReference type="InterPro" id="IPR013549">
    <property type="entry name" value="DUF1731"/>
</dbReference>
<sequence>MAIFTHTSTFTPSQETVKTWLTRPGALTRATPHWSGSVKKEGDPQNLGSQAHLASALPFTSGLLTLPWTAEHVAAGEDTFTDQQAKGPFSSWQHTHDFFETPGRTVMRDTVTYELLPGEKLGTSAQEAEGKAKQQGFKLLGTGRKGAEKIGDTLVNKHLTRVFDARERRIAADLEFQERYAHDPITVVIAGASGMVGQQVSALLTGGGHTVRTLVRRAPQAENEFRWDPAAGEIDTEAFDGAQAVIHLGGASINQRFTEQNKKAILESRIQSTTLLANTLADVARKDGGAGQVPHTFICASAVGFYGADRGTEVLTEDTPAGSGFLAEVCQQWEAATEPAREAGLRTVNIRTGLVQSALGGMLKVQLPLFLTGTGGYVGSGEQMQSWVSLDDIAGIYVHALFTDSLQGPVNAVAPTPVTAKKLAKTVGAALKRPAVLPIPPAAPALLLKKEGVQELALASQNASADKLVKSGYVFFEPALRQALEHELVR</sequence>
<dbReference type="Gene3D" id="3.30.530.20">
    <property type="match status" value="1"/>
</dbReference>
<dbReference type="InterPro" id="IPR001509">
    <property type="entry name" value="Epimerase_deHydtase"/>
</dbReference>
<dbReference type="Proteomes" id="UP001500187">
    <property type="component" value="Unassembled WGS sequence"/>
</dbReference>
<dbReference type="PANTHER" id="PTHR11092">
    <property type="entry name" value="SUGAR NUCLEOTIDE EPIMERASE RELATED"/>
    <property type="match status" value="1"/>
</dbReference>
<dbReference type="RefSeq" id="WP_345447460.1">
    <property type="nucleotide sequence ID" value="NZ_BAABKP010000008.1"/>
</dbReference>
<name>A0ABP9BW02_9MICC</name>
<dbReference type="SUPFAM" id="SSF51735">
    <property type="entry name" value="NAD(P)-binding Rossmann-fold domains"/>
    <property type="match status" value="1"/>
</dbReference>
<protein>
    <submittedName>
        <fullName evidence="4">TIGR01777 family oxidoreductase</fullName>
    </submittedName>
</protein>